<dbReference type="GO" id="GO:0005524">
    <property type="term" value="F:ATP binding"/>
    <property type="evidence" value="ECO:0007669"/>
    <property type="project" value="UniProtKB-KW"/>
</dbReference>
<comment type="caution">
    <text evidence="9">The sequence shown here is derived from an EMBL/GenBank/DDBJ whole genome shotgun (WGS) entry which is preliminary data.</text>
</comment>
<dbReference type="SUPFAM" id="SSF52540">
    <property type="entry name" value="P-loop containing nucleoside triphosphate hydrolases"/>
    <property type="match status" value="1"/>
</dbReference>
<dbReference type="GO" id="GO:0006811">
    <property type="term" value="P:monoatomic ion transport"/>
    <property type="evidence" value="ECO:0007669"/>
    <property type="project" value="UniProtKB-KW"/>
</dbReference>
<keyword evidence="10" id="KW-1185">Reference proteome</keyword>
<dbReference type="HOGENOM" id="CLU_000604_1_11_9"/>
<dbReference type="PROSITE" id="PS50893">
    <property type="entry name" value="ABC_TRANSPORTER_2"/>
    <property type="match status" value="1"/>
</dbReference>
<comment type="subcellular location">
    <subcellularLocation>
        <location evidence="1">Cell membrane</location>
        <topology evidence="1">Peripheral membrane protein</topology>
    </subcellularLocation>
</comment>
<evidence type="ECO:0000313" key="10">
    <source>
        <dbReference type="Proteomes" id="UP000003422"/>
    </source>
</evidence>
<keyword evidence="6" id="KW-0406">Ion transport</keyword>
<sequence>MGTIRLDGKNISDINRKDFAKKVAIVKQKNRLDSDIKVEELVSYGRNPYLPFMARLTEKDYQKIDEAIKLCGLEEIRDKKVNLLSGGQTQRVWIAMAIAQDSDILFLDEPTTYLDIKYQIEILNLVKRLNKNLNKTIIMVLHDINQSIKYADEIVGMYKGKIVFNGKPKETLTEENISKIFDTKLKLAQLEGETIVLAREN</sequence>
<organism evidence="9 10">
    <name type="scientific">Peptoniphilus indolicus ATCC 29427</name>
    <dbReference type="NCBI Taxonomy" id="997350"/>
    <lineage>
        <taxon>Bacteria</taxon>
        <taxon>Bacillati</taxon>
        <taxon>Bacillota</taxon>
        <taxon>Tissierellia</taxon>
        <taxon>Tissierellales</taxon>
        <taxon>Peptoniphilaceae</taxon>
        <taxon>Peptoniphilus</taxon>
    </lineage>
</organism>
<dbReference type="CDD" id="cd03214">
    <property type="entry name" value="ABC_Iron-Siderophores_B12_Hemin"/>
    <property type="match status" value="1"/>
</dbReference>
<dbReference type="FunFam" id="3.40.50.300:FF:000134">
    <property type="entry name" value="Iron-enterobactin ABC transporter ATP-binding protein"/>
    <property type="match status" value="1"/>
</dbReference>
<dbReference type="PATRIC" id="fig|997350.3.peg.1482"/>
<dbReference type="eggNOG" id="COG1120">
    <property type="taxonomic scope" value="Bacteria"/>
</dbReference>
<keyword evidence="2" id="KW-0813">Transport</keyword>
<keyword evidence="4" id="KW-0547">Nucleotide-binding</keyword>
<accession>G4D566</accession>
<dbReference type="STRING" id="997350.HMPREF9129_1546"/>
<evidence type="ECO:0000256" key="1">
    <source>
        <dbReference type="ARBA" id="ARBA00004202"/>
    </source>
</evidence>
<feature type="domain" description="ABC transporter" evidence="8">
    <location>
        <begin position="14"/>
        <end position="184"/>
    </location>
</feature>
<dbReference type="PANTHER" id="PTHR42771">
    <property type="entry name" value="IRON(3+)-HYDROXAMATE IMPORT ATP-BINDING PROTEIN FHUC"/>
    <property type="match status" value="1"/>
</dbReference>
<keyword evidence="7" id="KW-0472">Membrane</keyword>
<name>G4D566_9FIRM</name>
<evidence type="ECO:0000256" key="6">
    <source>
        <dbReference type="ARBA" id="ARBA00023065"/>
    </source>
</evidence>
<proteinExistence type="predicted"/>
<evidence type="ECO:0000256" key="3">
    <source>
        <dbReference type="ARBA" id="ARBA00022475"/>
    </source>
</evidence>
<evidence type="ECO:0000256" key="2">
    <source>
        <dbReference type="ARBA" id="ARBA00022448"/>
    </source>
</evidence>
<evidence type="ECO:0000313" key="9">
    <source>
        <dbReference type="EMBL" id="EGY79327.1"/>
    </source>
</evidence>
<evidence type="ECO:0000256" key="5">
    <source>
        <dbReference type="ARBA" id="ARBA00022840"/>
    </source>
</evidence>
<evidence type="ECO:0000256" key="7">
    <source>
        <dbReference type="ARBA" id="ARBA00023136"/>
    </source>
</evidence>
<keyword evidence="9" id="KW-0378">Hydrolase</keyword>
<protein>
    <submittedName>
        <fullName evidence="9">Ferrichrome ABC superfamily ATP binding cassette transporter, ABC protein</fullName>
        <ecNumber evidence="9">3.6.3.-</ecNumber>
    </submittedName>
</protein>
<dbReference type="InterPro" id="IPR051535">
    <property type="entry name" value="Siderophore_ABC-ATPase"/>
</dbReference>
<evidence type="ECO:0000259" key="8">
    <source>
        <dbReference type="PROSITE" id="PS50893"/>
    </source>
</evidence>
<gene>
    <name evidence="9" type="primary">fhuC2</name>
    <name evidence="9" type="ORF">HMPREF9129_1546</name>
</gene>
<reference evidence="9 10" key="1">
    <citation type="submission" date="2011-06" db="EMBL/GenBank/DDBJ databases">
        <authorList>
            <person name="Muzny D."/>
            <person name="Qin X."/>
            <person name="Deng J."/>
            <person name="Jiang H."/>
            <person name="Liu Y."/>
            <person name="Qu J."/>
            <person name="Song X.-Z."/>
            <person name="Zhang L."/>
            <person name="Thornton R."/>
            <person name="Coyle M."/>
            <person name="Francisco L."/>
            <person name="Jackson L."/>
            <person name="Javaid M."/>
            <person name="Korchina V."/>
            <person name="Kovar C."/>
            <person name="Mata R."/>
            <person name="Mathew T."/>
            <person name="Ngo R."/>
            <person name="Nguyen L."/>
            <person name="Nguyen N."/>
            <person name="Okwuonu G."/>
            <person name="Ongeri F."/>
            <person name="Pham C."/>
            <person name="Simmons D."/>
            <person name="Wilczek-Boney K."/>
            <person name="Hale W."/>
            <person name="Jakkamsetti A."/>
            <person name="Pham P."/>
            <person name="Ruth R."/>
            <person name="San Lucas F."/>
            <person name="Warren J."/>
            <person name="Zhang J."/>
            <person name="Zhao Z."/>
            <person name="Zhou C."/>
            <person name="Zhu D."/>
            <person name="Lee S."/>
            <person name="Bess C."/>
            <person name="Blankenburg K."/>
            <person name="Forbes L."/>
            <person name="Fu Q."/>
            <person name="Gubbala S."/>
            <person name="Hirani K."/>
            <person name="Jayaseelan J.C."/>
            <person name="Lara F."/>
            <person name="Munidasa M."/>
            <person name="Palculict T."/>
            <person name="Patil S."/>
            <person name="Pu L.-L."/>
            <person name="Saada N."/>
            <person name="Tang L."/>
            <person name="Weissenberger G."/>
            <person name="Zhu Y."/>
            <person name="Hemphill L."/>
            <person name="Shang Y."/>
            <person name="Youmans B."/>
            <person name="Ayvaz T."/>
            <person name="Ross M."/>
            <person name="Santibanez J."/>
            <person name="Aqrawi P."/>
            <person name="Gross S."/>
            <person name="Joshi V."/>
            <person name="Fowler G."/>
            <person name="Nazareth L."/>
            <person name="Reid J."/>
            <person name="Worley K."/>
            <person name="Petrosino J."/>
            <person name="Highlander S."/>
            <person name="Gibbs R."/>
        </authorList>
    </citation>
    <scope>NUCLEOTIDE SEQUENCE [LARGE SCALE GENOMIC DNA]</scope>
    <source>
        <strain evidence="9 10">ATCC 29427</strain>
    </source>
</reference>
<evidence type="ECO:0000256" key="4">
    <source>
        <dbReference type="ARBA" id="ARBA00022741"/>
    </source>
</evidence>
<keyword evidence="3" id="KW-1003">Cell membrane</keyword>
<dbReference type="Proteomes" id="UP000003422">
    <property type="component" value="Unassembled WGS sequence"/>
</dbReference>
<keyword evidence="5" id="KW-0067">ATP-binding</keyword>
<dbReference type="EMBL" id="AGBB01000152">
    <property type="protein sequence ID" value="EGY79327.1"/>
    <property type="molecule type" value="Genomic_DNA"/>
</dbReference>
<dbReference type="InterPro" id="IPR027417">
    <property type="entry name" value="P-loop_NTPase"/>
</dbReference>
<dbReference type="Pfam" id="PF00005">
    <property type="entry name" value="ABC_tran"/>
    <property type="match status" value="1"/>
</dbReference>
<dbReference type="PANTHER" id="PTHR42771:SF2">
    <property type="entry name" value="IRON(3+)-HYDROXAMATE IMPORT ATP-BINDING PROTEIN FHUC"/>
    <property type="match status" value="1"/>
</dbReference>
<dbReference type="Gene3D" id="3.40.50.300">
    <property type="entry name" value="P-loop containing nucleotide triphosphate hydrolases"/>
    <property type="match status" value="1"/>
</dbReference>
<dbReference type="EC" id="3.6.3.-" evidence="9"/>
<dbReference type="GO" id="GO:0005886">
    <property type="term" value="C:plasma membrane"/>
    <property type="evidence" value="ECO:0007669"/>
    <property type="project" value="UniProtKB-SubCell"/>
</dbReference>
<dbReference type="AlphaFoldDB" id="G4D566"/>
<dbReference type="InterPro" id="IPR003439">
    <property type="entry name" value="ABC_transporter-like_ATP-bd"/>
</dbReference>
<dbReference type="GO" id="GO:0016887">
    <property type="term" value="F:ATP hydrolysis activity"/>
    <property type="evidence" value="ECO:0007669"/>
    <property type="project" value="InterPro"/>
</dbReference>